<sequence length="200" mass="20169">MAETGGLLELGNPVRAPASFRPVLLDGDCGPSAFGSGSGWPRESGGESARGLPGTKRRLPLAPGPLFLPSGAPRRPPPPRAGAAPCEGPPGRRGQPAPSRPRSPSGSPEGLPEAPPLVCLGARRRRPALGPRRGGGTRLGSSAAPSAAPPLRSPRRSKGRPEAAALPGQRGRGRPPGPQSRLAGPKPPPPGRPGAKQGQP</sequence>
<dbReference type="GeneID" id="129333321"/>
<keyword evidence="2" id="KW-1185">Reference proteome</keyword>
<evidence type="ECO:0000256" key="1">
    <source>
        <dbReference type="SAM" id="MobiDB-lite"/>
    </source>
</evidence>
<dbReference type="RefSeq" id="XP_054840849.1">
    <property type="nucleotide sequence ID" value="XM_054984874.1"/>
</dbReference>
<dbReference type="GO" id="GO:0003677">
    <property type="term" value="F:DNA binding"/>
    <property type="evidence" value="ECO:0007669"/>
    <property type="project" value="InterPro"/>
</dbReference>
<gene>
    <name evidence="3" type="primary">LOC129333321</name>
</gene>
<dbReference type="InterPro" id="IPR017956">
    <property type="entry name" value="AT_hook_DNA-bd_motif"/>
</dbReference>
<dbReference type="KEGG" id="emc:129333321"/>
<dbReference type="Proteomes" id="UP001190640">
    <property type="component" value="Chromosome 7"/>
</dbReference>
<dbReference type="PRINTS" id="PR00929">
    <property type="entry name" value="ATHOOK"/>
</dbReference>
<name>A0AA97JPV4_EUBMA</name>
<evidence type="ECO:0000313" key="2">
    <source>
        <dbReference type="Proteomes" id="UP001190640"/>
    </source>
</evidence>
<reference evidence="3" key="1">
    <citation type="submission" date="2025-08" db="UniProtKB">
        <authorList>
            <consortium name="RefSeq"/>
        </authorList>
    </citation>
    <scope>IDENTIFICATION</scope>
    <source>
        <tissue evidence="3">Blood</tissue>
    </source>
</reference>
<accession>A0AA97JPV4</accession>
<protein>
    <submittedName>
        <fullName evidence="3">Collagen alpha-1(I) chain-like</fullName>
    </submittedName>
</protein>
<feature type="compositionally biased region" description="Low complexity" evidence="1">
    <location>
        <begin position="92"/>
        <end position="112"/>
    </location>
</feature>
<organism evidence="2 3">
    <name type="scientific">Eublepharis macularius</name>
    <name type="common">Leopard gecko</name>
    <name type="synonym">Cyrtodactylus macularius</name>
    <dbReference type="NCBI Taxonomy" id="481883"/>
    <lineage>
        <taxon>Eukaryota</taxon>
        <taxon>Metazoa</taxon>
        <taxon>Chordata</taxon>
        <taxon>Craniata</taxon>
        <taxon>Vertebrata</taxon>
        <taxon>Euteleostomi</taxon>
        <taxon>Lepidosauria</taxon>
        <taxon>Squamata</taxon>
        <taxon>Bifurcata</taxon>
        <taxon>Gekkota</taxon>
        <taxon>Eublepharidae</taxon>
        <taxon>Eublepharinae</taxon>
        <taxon>Eublepharis</taxon>
    </lineage>
</organism>
<feature type="region of interest" description="Disordered" evidence="1">
    <location>
        <begin position="1"/>
        <end position="200"/>
    </location>
</feature>
<dbReference type="AlphaFoldDB" id="A0AA97JPV4"/>
<evidence type="ECO:0000313" key="3">
    <source>
        <dbReference type="RefSeq" id="XP_054840849.1"/>
    </source>
</evidence>
<proteinExistence type="predicted"/>